<dbReference type="GO" id="GO:0016787">
    <property type="term" value="F:hydrolase activity"/>
    <property type="evidence" value="ECO:0007669"/>
    <property type="project" value="InterPro"/>
</dbReference>
<dbReference type="Proteomes" id="UP000612746">
    <property type="component" value="Unassembled WGS sequence"/>
</dbReference>
<dbReference type="Pfam" id="PF01975">
    <property type="entry name" value="SurE"/>
    <property type="match status" value="1"/>
</dbReference>
<gene>
    <name evidence="2" type="ORF">INT44_003480</name>
</gene>
<evidence type="ECO:0000313" key="3">
    <source>
        <dbReference type="Proteomes" id="UP000612746"/>
    </source>
</evidence>
<dbReference type="GO" id="GO:0000932">
    <property type="term" value="C:P-body"/>
    <property type="evidence" value="ECO:0007669"/>
    <property type="project" value="TreeGrafter"/>
</dbReference>
<organism evidence="2 3">
    <name type="scientific">Umbelopsis vinacea</name>
    <dbReference type="NCBI Taxonomy" id="44442"/>
    <lineage>
        <taxon>Eukaryota</taxon>
        <taxon>Fungi</taxon>
        <taxon>Fungi incertae sedis</taxon>
        <taxon>Mucoromycota</taxon>
        <taxon>Mucoromycotina</taxon>
        <taxon>Umbelopsidomycetes</taxon>
        <taxon>Umbelopsidales</taxon>
        <taxon>Umbelopsidaceae</taxon>
        <taxon>Umbelopsis</taxon>
    </lineage>
</organism>
<comment type="caution">
    <text evidence="2">The sequence shown here is derived from an EMBL/GenBank/DDBJ whole genome shotgun (WGS) entry which is preliminary data.</text>
</comment>
<dbReference type="InterPro" id="IPR027746">
    <property type="entry name" value="TTL"/>
</dbReference>
<accession>A0A8H7PUS3</accession>
<dbReference type="SUPFAM" id="SSF64167">
    <property type="entry name" value="SurE-like"/>
    <property type="match status" value="1"/>
</dbReference>
<dbReference type="PANTHER" id="PTHR47551:SF1">
    <property type="entry name" value="TUBULIN--TYROSINE LIGASE PBY1-RELATED"/>
    <property type="match status" value="1"/>
</dbReference>
<dbReference type="OrthoDB" id="202825at2759"/>
<proteinExistence type="predicted"/>
<sequence>MPGYKVLICNDDGPPSSDESPFILTFIEQLEALGWEVSVCLPDTQKSWISKSFMIKDHIGVKYYSRQSNRIQAHKSAPNDFVLLSGTPATCVNIGLHHVFKDTDFDVVIAGPNFGRNSASIYTLASGTIGAALEATLCNKKAIALSFAFYDRDIQPPKIKNACSMAIKVINKLMEINEWQPAGLYNINVPLVEEECSVKVTNIYKTSYGSLFKPVTLESTPQNATNDESVELSLRDEAERGEPLEYRFAPDFKALSGIPDAEVGTDTWAVHNKHISVTPLIASYACTPLDKVPRLEALTNLNKL</sequence>
<keyword evidence="3" id="KW-1185">Reference proteome</keyword>
<dbReference type="EMBL" id="JAEPRA010000009">
    <property type="protein sequence ID" value="KAG2180476.1"/>
    <property type="molecule type" value="Genomic_DNA"/>
</dbReference>
<dbReference type="InterPro" id="IPR002828">
    <property type="entry name" value="SurE-like_Pase/nucleotidase"/>
</dbReference>
<dbReference type="NCBIfam" id="TIGR00087">
    <property type="entry name" value="surE"/>
    <property type="match status" value="1"/>
</dbReference>
<dbReference type="Gene3D" id="3.40.1210.10">
    <property type="entry name" value="Survival protein SurE-like phosphatase/nucleotidase"/>
    <property type="match status" value="1"/>
</dbReference>
<name>A0A8H7PUS3_9FUNG</name>
<feature type="domain" description="Survival protein SurE-like phosphatase/nucleotidase" evidence="1">
    <location>
        <begin position="6"/>
        <end position="208"/>
    </location>
</feature>
<dbReference type="AlphaFoldDB" id="A0A8H7PUS3"/>
<protein>
    <recommendedName>
        <fullName evidence="1">Survival protein SurE-like phosphatase/nucleotidase domain-containing protein</fullName>
    </recommendedName>
</protein>
<evidence type="ECO:0000313" key="2">
    <source>
        <dbReference type="EMBL" id="KAG2180476.1"/>
    </source>
</evidence>
<dbReference type="InterPro" id="IPR036523">
    <property type="entry name" value="SurE-like_sf"/>
</dbReference>
<reference evidence="2" key="1">
    <citation type="submission" date="2020-12" db="EMBL/GenBank/DDBJ databases">
        <title>Metabolic potential, ecology and presence of endohyphal bacteria is reflected in genomic diversity of Mucoromycotina.</title>
        <authorList>
            <person name="Muszewska A."/>
            <person name="Okrasinska A."/>
            <person name="Steczkiewicz K."/>
            <person name="Drgas O."/>
            <person name="Orlowska M."/>
            <person name="Perlinska-Lenart U."/>
            <person name="Aleksandrzak-Piekarczyk T."/>
            <person name="Szatraj K."/>
            <person name="Zielenkiewicz U."/>
            <person name="Pilsyk S."/>
            <person name="Malc E."/>
            <person name="Mieczkowski P."/>
            <person name="Kruszewska J.S."/>
            <person name="Biernat P."/>
            <person name="Pawlowska J."/>
        </authorList>
    </citation>
    <scope>NUCLEOTIDE SEQUENCE</scope>
    <source>
        <strain evidence="2">WA0000051536</strain>
    </source>
</reference>
<evidence type="ECO:0000259" key="1">
    <source>
        <dbReference type="Pfam" id="PF01975"/>
    </source>
</evidence>
<dbReference type="PANTHER" id="PTHR47551">
    <property type="entry name" value="TUBULIN--TYROSINE LIGASE PBY1-RELATED"/>
    <property type="match status" value="1"/>
</dbReference>